<evidence type="ECO:0000313" key="8">
    <source>
        <dbReference type="EMBL" id="KIJ63210.1"/>
    </source>
</evidence>
<evidence type="ECO:0000256" key="3">
    <source>
        <dbReference type="ARBA" id="ARBA00022989"/>
    </source>
</evidence>
<dbReference type="InterPro" id="IPR049326">
    <property type="entry name" value="Rhodopsin_dom_fungi"/>
</dbReference>
<keyword evidence="9" id="KW-1185">Reference proteome</keyword>
<dbReference type="HOGENOM" id="CLU_052841_2_1_1"/>
<feature type="transmembrane region" description="Helical" evidence="6">
    <location>
        <begin position="113"/>
        <end position="135"/>
    </location>
</feature>
<evidence type="ECO:0000256" key="4">
    <source>
        <dbReference type="ARBA" id="ARBA00023136"/>
    </source>
</evidence>
<dbReference type="InterPro" id="IPR052337">
    <property type="entry name" value="SAT4-like"/>
</dbReference>
<sequence>MVKAWASDLGIIATVFHSIAISSTIFRLSYRLHTSRFWWEDGWAAFALVLDTVCLACTWLEVPFSGLGPLPTIDLVTNWMVAMSFTSILWSCRISILISIVRAANPSPQLRRAAWLTGCSFALMWIALIAQRIVICVQHSCEIAQTVAISQLITDVFSDCILVALPIRLLRGTKLSRRRRILILSAFSASLLITAVTILHSAVLFQSTSTGIILIGHVKTALAIFVCNLLVIVTFIYRVCRRDRTFDVDHSEEELEFTSVDLNTGNIENNVISDGSTKQSFLTGSMWGTATASEQLTTGRFTVEEKSEASLSSARLEQ</sequence>
<feature type="transmembrane region" description="Helical" evidence="6">
    <location>
        <begin position="181"/>
        <end position="205"/>
    </location>
</feature>
<evidence type="ECO:0000256" key="2">
    <source>
        <dbReference type="ARBA" id="ARBA00022692"/>
    </source>
</evidence>
<dbReference type="OrthoDB" id="444631at2759"/>
<dbReference type="AlphaFoldDB" id="A0A0C9VY50"/>
<feature type="transmembrane region" description="Helical" evidence="6">
    <location>
        <begin position="211"/>
        <end position="237"/>
    </location>
</feature>
<dbReference type="EMBL" id="KN839852">
    <property type="protein sequence ID" value="KIJ63210.1"/>
    <property type="molecule type" value="Genomic_DNA"/>
</dbReference>
<reference evidence="8 9" key="1">
    <citation type="submission" date="2014-04" db="EMBL/GenBank/DDBJ databases">
        <title>Evolutionary Origins and Diversification of the Mycorrhizal Mutualists.</title>
        <authorList>
            <consortium name="DOE Joint Genome Institute"/>
            <consortium name="Mycorrhizal Genomics Consortium"/>
            <person name="Kohler A."/>
            <person name="Kuo A."/>
            <person name="Nagy L.G."/>
            <person name="Floudas D."/>
            <person name="Copeland A."/>
            <person name="Barry K.W."/>
            <person name="Cichocki N."/>
            <person name="Veneault-Fourrey C."/>
            <person name="LaButti K."/>
            <person name="Lindquist E.A."/>
            <person name="Lipzen A."/>
            <person name="Lundell T."/>
            <person name="Morin E."/>
            <person name="Murat C."/>
            <person name="Riley R."/>
            <person name="Ohm R."/>
            <person name="Sun H."/>
            <person name="Tunlid A."/>
            <person name="Henrissat B."/>
            <person name="Grigoriev I.V."/>
            <person name="Hibbett D.S."/>
            <person name="Martin F."/>
        </authorList>
    </citation>
    <scope>NUCLEOTIDE SEQUENCE [LARGE SCALE GENOMIC DNA]</scope>
    <source>
        <strain evidence="8 9">MD-312</strain>
    </source>
</reference>
<dbReference type="PANTHER" id="PTHR33048">
    <property type="entry name" value="PTH11-LIKE INTEGRAL MEMBRANE PROTEIN (AFU_ORTHOLOGUE AFUA_5G11245)"/>
    <property type="match status" value="1"/>
</dbReference>
<dbReference type="Proteomes" id="UP000053820">
    <property type="component" value="Unassembled WGS sequence"/>
</dbReference>
<keyword evidence="4 6" id="KW-0472">Membrane</keyword>
<protein>
    <submittedName>
        <fullName evidence="8">Unplaced genomic scaffold scaffold_18, whole genome shotgun sequence</fullName>
    </submittedName>
</protein>
<keyword evidence="3 6" id="KW-1133">Transmembrane helix</keyword>
<dbReference type="PANTHER" id="PTHR33048:SF47">
    <property type="entry name" value="INTEGRAL MEMBRANE PROTEIN-RELATED"/>
    <property type="match status" value="1"/>
</dbReference>
<keyword evidence="2 6" id="KW-0812">Transmembrane</keyword>
<feature type="transmembrane region" description="Helical" evidence="6">
    <location>
        <begin position="6"/>
        <end position="30"/>
    </location>
</feature>
<dbReference type="GO" id="GO:0016020">
    <property type="term" value="C:membrane"/>
    <property type="evidence" value="ECO:0007669"/>
    <property type="project" value="UniProtKB-SubCell"/>
</dbReference>
<comment type="subcellular location">
    <subcellularLocation>
        <location evidence="1">Membrane</location>
        <topology evidence="1">Multi-pass membrane protein</topology>
    </subcellularLocation>
</comment>
<name>A0A0C9VY50_9AGAM</name>
<organism evidence="8 9">
    <name type="scientific">Hydnomerulius pinastri MD-312</name>
    <dbReference type="NCBI Taxonomy" id="994086"/>
    <lineage>
        <taxon>Eukaryota</taxon>
        <taxon>Fungi</taxon>
        <taxon>Dikarya</taxon>
        <taxon>Basidiomycota</taxon>
        <taxon>Agaricomycotina</taxon>
        <taxon>Agaricomycetes</taxon>
        <taxon>Agaricomycetidae</taxon>
        <taxon>Boletales</taxon>
        <taxon>Boletales incertae sedis</taxon>
        <taxon>Leucogyrophana</taxon>
    </lineage>
</organism>
<dbReference type="Pfam" id="PF20684">
    <property type="entry name" value="Fung_rhodopsin"/>
    <property type="match status" value="1"/>
</dbReference>
<evidence type="ECO:0000313" key="9">
    <source>
        <dbReference type="Proteomes" id="UP000053820"/>
    </source>
</evidence>
<evidence type="ECO:0000256" key="1">
    <source>
        <dbReference type="ARBA" id="ARBA00004141"/>
    </source>
</evidence>
<gene>
    <name evidence="8" type="ORF">HYDPIDRAFT_156758</name>
</gene>
<feature type="transmembrane region" description="Helical" evidence="6">
    <location>
        <begin position="42"/>
        <end position="62"/>
    </location>
</feature>
<accession>A0A0C9VY50</accession>
<feature type="domain" description="Rhodopsin" evidence="7">
    <location>
        <begin position="27"/>
        <end position="209"/>
    </location>
</feature>
<evidence type="ECO:0000259" key="7">
    <source>
        <dbReference type="Pfam" id="PF20684"/>
    </source>
</evidence>
<evidence type="ECO:0000256" key="5">
    <source>
        <dbReference type="ARBA" id="ARBA00038359"/>
    </source>
</evidence>
<proteinExistence type="inferred from homology"/>
<evidence type="ECO:0000256" key="6">
    <source>
        <dbReference type="SAM" id="Phobius"/>
    </source>
</evidence>
<feature type="transmembrane region" description="Helical" evidence="6">
    <location>
        <begin position="147"/>
        <end position="169"/>
    </location>
</feature>
<comment type="similarity">
    <text evidence="5">Belongs to the SAT4 family.</text>
</comment>
<feature type="transmembrane region" description="Helical" evidence="6">
    <location>
        <begin position="82"/>
        <end position="101"/>
    </location>
</feature>